<dbReference type="Proteomes" id="UP000465112">
    <property type="component" value="Chromosome 16"/>
</dbReference>
<feature type="compositionally biased region" description="Polar residues" evidence="4">
    <location>
        <begin position="220"/>
        <end position="230"/>
    </location>
</feature>
<evidence type="ECO:0000313" key="7">
    <source>
        <dbReference type="EMBL" id="KAF1378946.1"/>
    </source>
</evidence>
<dbReference type="PROSITE" id="PS50002">
    <property type="entry name" value="SH3"/>
    <property type="match status" value="1"/>
</dbReference>
<evidence type="ECO:0000313" key="8">
    <source>
        <dbReference type="Proteomes" id="UP000465112"/>
    </source>
</evidence>
<keyword evidence="2" id="KW-0597">Phosphoprotein</keyword>
<feature type="compositionally biased region" description="Polar residues" evidence="4">
    <location>
        <begin position="631"/>
        <end position="650"/>
    </location>
</feature>
<dbReference type="InterPro" id="IPR001452">
    <property type="entry name" value="SH3_domain"/>
</dbReference>
<gene>
    <name evidence="7" type="ORF">PFLUV_G00195780</name>
</gene>
<evidence type="ECO:0000256" key="1">
    <source>
        <dbReference type="ARBA" id="ARBA00022443"/>
    </source>
</evidence>
<evidence type="ECO:0000256" key="4">
    <source>
        <dbReference type="SAM" id="MobiDB-lite"/>
    </source>
</evidence>
<keyword evidence="1 3" id="KW-0728">SH3 domain</keyword>
<feature type="compositionally biased region" description="Low complexity" evidence="4">
    <location>
        <begin position="445"/>
        <end position="472"/>
    </location>
</feature>
<feature type="region of interest" description="Disordered" evidence="4">
    <location>
        <begin position="408"/>
        <end position="473"/>
    </location>
</feature>
<feature type="region of interest" description="Disordered" evidence="4">
    <location>
        <begin position="336"/>
        <end position="386"/>
    </location>
</feature>
<feature type="region of interest" description="Disordered" evidence="4">
    <location>
        <begin position="212"/>
        <end position="245"/>
    </location>
</feature>
<comment type="caution">
    <text evidence="7">The sequence shown here is derived from an EMBL/GenBank/DDBJ whole genome shotgun (WGS) entry which is preliminary data.</text>
</comment>
<dbReference type="SUPFAM" id="SSF47769">
    <property type="entry name" value="SAM/Pointed domain"/>
    <property type="match status" value="1"/>
</dbReference>
<organism evidence="7 8">
    <name type="scientific">Perca fluviatilis</name>
    <name type="common">European perch</name>
    <dbReference type="NCBI Taxonomy" id="8168"/>
    <lineage>
        <taxon>Eukaryota</taxon>
        <taxon>Metazoa</taxon>
        <taxon>Chordata</taxon>
        <taxon>Craniata</taxon>
        <taxon>Vertebrata</taxon>
        <taxon>Euteleostomi</taxon>
        <taxon>Actinopterygii</taxon>
        <taxon>Neopterygii</taxon>
        <taxon>Teleostei</taxon>
        <taxon>Neoteleostei</taxon>
        <taxon>Acanthomorphata</taxon>
        <taxon>Eupercaria</taxon>
        <taxon>Perciformes</taxon>
        <taxon>Percoidei</taxon>
        <taxon>Percidae</taxon>
        <taxon>Percinae</taxon>
        <taxon>Perca</taxon>
    </lineage>
</organism>
<feature type="domain" description="SAM" evidence="6">
    <location>
        <begin position="562"/>
        <end position="626"/>
    </location>
</feature>
<accession>A0A6A5E8D9</accession>
<proteinExistence type="predicted"/>
<dbReference type="CDD" id="cd11822">
    <property type="entry name" value="SH3_SASH_like"/>
    <property type="match status" value="1"/>
</dbReference>
<dbReference type="InterPro" id="IPR013761">
    <property type="entry name" value="SAM/pointed_sf"/>
</dbReference>
<evidence type="ECO:0000259" key="6">
    <source>
        <dbReference type="PROSITE" id="PS50105"/>
    </source>
</evidence>
<feature type="compositionally biased region" description="Basic and acidic residues" evidence="4">
    <location>
        <begin position="420"/>
        <end position="430"/>
    </location>
</feature>
<dbReference type="InterPro" id="IPR001660">
    <property type="entry name" value="SAM"/>
</dbReference>
<name>A0A6A5E8D9_PERFL</name>
<feature type="region of interest" description="Disordered" evidence="4">
    <location>
        <begin position="130"/>
        <end position="185"/>
    </location>
</feature>
<feature type="domain" description="SH3" evidence="5">
    <location>
        <begin position="486"/>
        <end position="547"/>
    </location>
</feature>
<dbReference type="Pfam" id="PF00536">
    <property type="entry name" value="SAM_1"/>
    <property type="match status" value="1"/>
</dbReference>
<dbReference type="Pfam" id="PF12485">
    <property type="entry name" value="SPIDER"/>
    <property type="match status" value="1"/>
</dbReference>
<dbReference type="InterPro" id="IPR036028">
    <property type="entry name" value="SH3-like_dom_sf"/>
</dbReference>
<evidence type="ECO:0000256" key="2">
    <source>
        <dbReference type="ARBA" id="ARBA00022553"/>
    </source>
</evidence>
<dbReference type="SMART" id="SM00326">
    <property type="entry name" value="SH3"/>
    <property type="match status" value="1"/>
</dbReference>
<keyword evidence="8" id="KW-1185">Reference proteome</keyword>
<dbReference type="SUPFAM" id="SSF50044">
    <property type="entry name" value="SH3-domain"/>
    <property type="match status" value="1"/>
</dbReference>
<dbReference type="EMBL" id="VHII01000016">
    <property type="protein sequence ID" value="KAF1378946.1"/>
    <property type="molecule type" value="Genomic_DNA"/>
</dbReference>
<evidence type="ECO:0008006" key="9">
    <source>
        <dbReference type="Google" id="ProtNLM"/>
    </source>
</evidence>
<dbReference type="Gene3D" id="2.30.30.40">
    <property type="entry name" value="SH3 Domains"/>
    <property type="match status" value="1"/>
</dbReference>
<dbReference type="PROSITE" id="PS50105">
    <property type="entry name" value="SAM_DOMAIN"/>
    <property type="match status" value="1"/>
</dbReference>
<dbReference type="AlphaFoldDB" id="A0A6A5E8D9"/>
<evidence type="ECO:0000256" key="3">
    <source>
        <dbReference type="PROSITE-ProRule" id="PRU00192"/>
    </source>
</evidence>
<sequence>MTHLNIWSYQEGSTESIYEPPHSQTLVRDVHPKYQGSPSLYRCKTEWGGSDPSIHSDRPQSTVKVKKNNRRSCVPTSPLDNETLDIHYTCCMSSRDKKDFSQQMKEMCKGPCQSSMWTREDRVKETQTHLQAQSAETAADTAESIHTTGRLKKLQNLVQTKTGHRSGAGGGKRTSENNGEGHVPQPAQEAAFRSDLLSNNNPVLTCIGLGRRTEKKPSETAPSPQQQQQAKDVRKDSEEEGVWGPRLGNYRWNPFECPQPWTPFYHTCHQPGHELSGCGGTWSLPRTTEWDRFESLIQELDSKQPDLSPKQMMRSNTDLHLSQNTLTRFGRFEACRQPSPLMKPRDNGSAPEQSCDPTKLRLQRRETSSHRDRKHAKAPPEKMLTAITRKITNDREGTRSICGRMQMSPGVFTVQTGNTQKDEAEKREVGGGRPYSKGHRRSSNSLESLYSLQSGQSSSSGVTSGSGCSSNRDSLRLEDDLLSRRQFCGRAKVHTDFVPSPYDTESLKLKVGDVIDIIAKPPMGIWTGMLNGRVGNFKFIYVDVLTEKSPDTHKETQTHRVRHKSTAQEVLKRLSLEEHFSSLQLNGYQTVDDLMRLREHHLTELNVTDPEHRHRLLDAVDSLQQMRSNRQLENEANQEAETLSENTKADMNNCPRDSGCHMPSDSPDNSAEDTDLHFLCEYPLPAQTAAS</sequence>
<dbReference type="Gene3D" id="1.10.150.50">
    <property type="entry name" value="Transcription Factor, Ets-1"/>
    <property type="match status" value="1"/>
</dbReference>
<dbReference type="Pfam" id="PF07653">
    <property type="entry name" value="SH3_2"/>
    <property type="match status" value="1"/>
</dbReference>
<dbReference type="SMART" id="SM00454">
    <property type="entry name" value="SAM"/>
    <property type="match status" value="1"/>
</dbReference>
<dbReference type="InterPro" id="IPR021090">
    <property type="entry name" value="SPIDER"/>
</dbReference>
<feature type="region of interest" description="Disordered" evidence="4">
    <location>
        <begin position="47"/>
        <end position="78"/>
    </location>
</feature>
<dbReference type="PANTHER" id="PTHR12301:SF4">
    <property type="entry name" value="SAM DOMAIN-CONTAINING PROTEIN SAMSN-1"/>
    <property type="match status" value="1"/>
</dbReference>
<evidence type="ECO:0000259" key="5">
    <source>
        <dbReference type="PROSITE" id="PS50002"/>
    </source>
</evidence>
<dbReference type="InterPro" id="IPR051725">
    <property type="entry name" value="SAM-SH3_domain_protein"/>
</dbReference>
<dbReference type="PANTHER" id="PTHR12301">
    <property type="entry name" value="SAM-DOMAIN, SH3 AND NUCLEAR LOCALIZATION SIGNALS PROTEIN RELATED"/>
    <property type="match status" value="1"/>
</dbReference>
<feature type="region of interest" description="Disordered" evidence="4">
    <location>
        <begin position="631"/>
        <end position="674"/>
    </location>
</feature>
<reference evidence="7 8" key="1">
    <citation type="submission" date="2019-06" db="EMBL/GenBank/DDBJ databases">
        <title>A chromosome-scale genome assembly of the European perch, Perca fluviatilis.</title>
        <authorList>
            <person name="Roques C."/>
            <person name="Zahm M."/>
            <person name="Cabau C."/>
            <person name="Klopp C."/>
            <person name="Bouchez O."/>
            <person name="Donnadieu C."/>
            <person name="Kuhl H."/>
            <person name="Gislard M."/>
            <person name="Guendouz S."/>
            <person name="Journot L."/>
            <person name="Haffray P."/>
            <person name="Bestin A."/>
            <person name="Morvezen R."/>
            <person name="Feron R."/>
            <person name="Wen M."/>
            <person name="Jouanno E."/>
            <person name="Herpin A."/>
            <person name="Schartl M."/>
            <person name="Postlethwait J."/>
            <person name="Schaerlinger B."/>
            <person name="Chardard D."/>
            <person name="Lecocq T."/>
            <person name="Poncet C."/>
            <person name="Jaffrelo L."/>
            <person name="Lampietro C."/>
            <person name="Guiguen Y."/>
        </authorList>
    </citation>
    <scope>NUCLEOTIDE SEQUENCE [LARGE SCALE GENOMIC DNA]</scope>
    <source>
        <tissue evidence="7">Blood</tissue>
    </source>
</reference>
<protein>
    <recommendedName>
        <fullName evidence="9">SAM domain-containing protein</fullName>
    </recommendedName>
</protein>